<organism evidence="2 3">
    <name type="scientific">Linum tenue</name>
    <dbReference type="NCBI Taxonomy" id="586396"/>
    <lineage>
        <taxon>Eukaryota</taxon>
        <taxon>Viridiplantae</taxon>
        <taxon>Streptophyta</taxon>
        <taxon>Embryophyta</taxon>
        <taxon>Tracheophyta</taxon>
        <taxon>Spermatophyta</taxon>
        <taxon>Magnoliopsida</taxon>
        <taxon>eudicotyledons</taxon>
        <taxon>Gunneridae</taxon>
        <taxon>Pentapetalae</taxon>
        <taxon>rosids</taxon>
        <taxon>fabids</taxon>
        <taxon>Malpighiales</taxon>
        <taxon>Linaceae</taxon>
        <taxon>Linum</taxon>
    </lineage>
</organism>
<feature type="compositionally biased region" description="Basic and acidic residues" evidence="1">
    <location>
        <begin position="17"/>
        <end position="28"/>
    </location>
</feature>
<dbReference type="PANTHER" id="PTHR34223">
    <property type="entry name" value="OS11G0201299 PROTEIN"/>
    <property type="match status" value="1"/>
</dbReference>
<comment type="caution">
    <text evidence="2">The sequence shown here is derived from an EMBL/GenBank/DDBJ whole genome shotgun (WGS) entry which is preliminary data.</text>
</comment>
<dbReference type="AlphaFoldDB" id="A0AAV0S6E7"/>
<keyword evidence="3" id="KW-1185">Reference proteome</keyword>
<gene>
    <name evidence="2" type="ORF">LITE_LOCUS51228</name>
</gene>
<evidence type="ECO:0000256" key="1">
    <source>
        <dbReference type="SAM" id="MobiDB-lite"/>
    </source>
</evidence>
<dbReference type="InterPro" id="IPR032675">
    <property type="entry name" value="LRR_dom_sf"/>
</dbReference>
<feature type="region of interest" description="Disordered" evidence="1">
    <location>
        <begin position="1"/>
        <end position="28"/>
    </location>
</feature>
<reference evidence="2" key="1">
    <citation type="submission" date="2022-08" db="EMBL/GenBank/DDBJ databases">
        <authorList>
            <person name="Gutierrez-Valencia J."/>
        </authorList>
    </citation>
    <scope>NUCLEOTIDE SEQUENCE</scope>
</reference>
<protein>
    <recommendedName>
        <fullName evidence="4">F-box domain-containing protein</fullName>
    </recommendedName>
</protein>
<name>A0AAV0S6E7_9ROSI</name>
<accession>A0AAV0S6E7</accession>
<dbReference type="PANTHER" id="PTHR34223:SF51">
    <property type="entry name" value="OS06G0556300 PROTEIN"/>
    <property type="match status" value="1"/>
</dbReference>
<evidence type="ECO:0000313" key="2">
    <source>
        <dbReference type="EMBL" id="CAI0627322.1"/>
    </source>
</evidence>
<evidence type="ECO:0008006" key="4">
    <source>
        <dbReference type="Google" id="ProtNLM"/>
    </source>
</evidence>
<dbReference type="InterPro" id="IPR053197">
    <property type="entry name" value="F-box_SCFL_complex_component"/>
</dbReference>
<proteinExistence type="predicted"/>
<dbReference type="Gene3D" id="3.80.10.10">
    <property type="entry name" value="Ribonuclease Inhibitor"/>
    <property type="match status" value="1"/>
</dbReference>
<dbReference type="InterPro" id="IPR036047">
    <property type="entry name" value="F-box-like_dom_sf"/>
</dbReference>
<evidence type="ECO:0000313" key="3">
    <source>
        <dbReference type="Proteomes" id="UP001154282"/>
    </source>
</evidence>
<sequence length="308" mass="34476">MLHSPDEPRQGKVLRRGNGEDERPDRLSDLPEPVLECILGKLESTRLAAQTSVLSRAWKEIWCKVQRISLDSDEFLDQSKFARYVHGVISGHSGSSVDLILYRDNNSPLDGRLLEEVISFAVSSGCRTLFIRVRIGGTMQSSLLTPLSGTWFTSLELRGLFLDDGFGSCTFQNLVFLRLENCLLPRSSSTKGGKVDDFTQLPSLESLHLWGCAFENTNTCLKITGPKLVELEILDISCLKVEVVAPNLKKYYELEAMDPPRSYEFSVPSLIDSTVSVRSGCFDNMSGEQILSWCFSIFNELHSTHKLT</sequence>
<feature type="compositionally biased region" description="Basic and acidic residues" evidence="1">
    <location>
        <begin position="1"/>
        <end position="10"/>
    </location>
</feature>
<dbReference type="SUPFAM" id="SSF81383">
    <property type="entry name" value="F-box domain"/>
    <property type="match status" value="1"/>
</dbReference>
<dbReference type="Proteomes" id="UP001154282">
    <property type="component" value="Unassembled WGS sequence"/>
</dbReference>
<dbReference type="SUPFAM" id="SSF52058">
    <property type="entry name" value="L domain-like"/>
    <property type="match status" value="1"/>
</dbReference>
<dbReference type="EMBL" id="CAMGYJ010000011">
    <property type="protein sequence ID" value="CAI0627322.1"/>
    <property type="molecule type" value="Genomic_DNA"/>
</dbReference>